<dbReference type="Proteomes" id="UP000023152">
    <property type="component" value="Unassembled WGS sequence"/>
</dbReference>
<evidence type="ECO:0000313" key="2">
    <source>
        <dbReference type="EMBL" id="ETO16471.1"/>
    </source>
</evidence>
<gene>
    <name evidence="2" type="ORF">RFI_20868</name>
</gene>
<protein>
    <submittedName>
        <fullName evidence="2">Uncharacterized protein</fullName>
    </submittedName>
</protein>
<keyword evidence="3" id="KW-1185">Reference proteome</keyword>
<evidence type="ECO:0000256" key="1">
    <source>
        <dbReference type="SAM" id="MobiDB-lite"/>
    </source>
</evidence>
<evidence type="ECO:0000313" key="3">
    <source>
        <dbReference type="Proteomes" id="UP000023152"/>
    </source>
</evidence>
<comment type="caution">
    <text evidence="2">The sequence shown here is derived from an EMBL/GenBank/DDBJ whole genome shotgun (WGS) entry which is preliminary data.</text>
</comment>
<organism evidence="2 3">
    <name type="scientific">Reticulomyxa filosa</name>
    <dbReference type="NCBI Taxonomy" id="46433"/>
    <lineage>
        <taxon>Eukaryota</taxon>
        <taxon>Sar</taxon>
        <taxon>Rhizaria</taxon>
        <taxon>Retaria</taxon>
        <taxon>Foraminifera</taxon>
        <taxon>Monothalamids</taxon>
        <taxon>Reticulomyxidae</taxon>
        <taxon>Reticulomyxa</taxon>
    </lineage>
</organism>
<name>X6MS33_RETFI</name>
<feature type="non-terminal residue" evidence="2">
    <location>
        <position position="1"/>
    </location>
</feature>
<dbReference type="EMBL" id="ASPP01018219">
    <property type="protein sequence ID" value="ETO16471.1"/>
    <property type="molecule type" value="Genomic_DNA"/>
</dbReference>
<dbReference type="AlphaFoldDB" id="X6MS33"/>
<feature type="compositionally biased region" description="Low complexity" evidence="1">
    <location>
        <begin position="35"/>
        <end position="55"/>
    </location>
</feature>
<reference evidence="2 3" key="1">
    <citation type="journal article" date="2013" name="Curr. Biol.">
        <title>The Genome of the Foraminiferan Reticulomyxa filosa.</title>
        <authorList>
            <person name="Glockner G."/>
            <person name="Hulsmann N."/>
            <person name="Schleicher M."/>
            <person name="Noegel A.A."/>
            <person name="Eichinger L."/>
            <person name="Gallinger C."/>
            <person name="Pawlowski J."/>
            <person name="Sierra R."/>
            <person name="Euteneuer U."/>
            <person name="Pillet L."/>
            <person name="Moustafa A."/>
            <person name="Platzer M."/>
            <person name="Groth M."/>
            <person name="Szafranski K."/>
            <person name="Schliwa M."/>
        </authorList>
    </citation>
    <scope>NUCLEOTIDE SEQUENCE [LARGE SCALE GENOMIC DNA]</scope>
</reference>
<sequence length="285" mass="32042">KKKKKKKKKKKIDWFTQRLNWRIKMSRHQKNADKNTNNTNANANTNTSTNANANATSNLSSNANANGNVSVNVNGNVGNDSHFKKNKVETGSMYHVGMNNVNNNSSHNRNNDHNNNHSHNHSHGLSLNNTHGNGSMNLAAMNMNGKSGPMEKTVYQANLAMERRSSLGRNEEREHKGQVESKYKTSALTLHRNVGNMNVNVNTNVNTISSNVSKYFDDTHYVAPWDMEDVSNDLACVDYVNDILDTLKFFFFVCLFHGFHELAKRHKRSHAPYFAGLDGGRAPKI</sequence>
<proteinExistence type="predicted"/>
<accession>X6MS33</accession>
<feature type="region of interest" description="Disordered" evidence="1">
    <location>
        <begin position="24"/>
        <end position="55"/>
    </location>
</feature>
<feature type="region of interest" description="Disordered" evidence="1">
    <location>
        <begin position="102"/>
        <end position="134"/>
    </location>
</feature>